<sequence length="163" mass="19032">MEDFETTLNSLENILLKMPSKKGFVIQEQIISKIVKNICTLEKSEKRDRLVQKFGSLIKPIANNNCEQKESNPLIYKHLSDFENMCGHKNESIEFKRKELRSLKTGKWDKSKEKLEKVAIATISLYEMSGNPDERQLILMNIGTLKKKFQDLRMDDRILEVKL</sequence>
<reference evidence="1 2" key="1">
    <citation type="journal article" date="2024" name="BMC Biol.">
        <title>Comparative genomics of Ascetosporea gives new insight into the evolutionary basis for animal parasitism in Rhizaria.</title>
        <authorList>
            <person name="Hiltunen Thoren M."/>
            <person name="Onut-Brannstrom I."/>
            <person name="Alfjorden A."/>
            <person name="Peckova H."/>
            <person name="Swords F."/>
            <person name="Hooper C."/>
            <person name="Holzer A.S."/>
            <person name="Bass D."/>
            <person name="Burki F."/>
        </authorList>
    </citation>
    <scope>NUCLEOTIDE SEQUENCE [LARGE SCALE GENOMIC DNA]</scope>
    <source>
        <strain evidence="1">20-A016</strain>
    </source>
</reference>
<keyword evidence="2" id="KW-1185">Reference proteome</keyword>
<comment type="caution">
    <text evidence="1">The sequence shown here is derived from an EMBL/GenBank/DDBJ whole genome shotgun (WGS) entry which is preliminary data.</text>
</comment>
<name>A0ABV2AF19_9EUKA</name>
<accession>A0ABV2AF19</accession>
<evidence type="ECO:0000313" key="1">
    <source>
        <dbReference type="EMBL" id="MES1918291.1"/>
    </source>
</evidence>
<evidence type="ECO:0000313" key="2">
    <source>
        <dbReference type="Proteomes" id="UP001439008"/>
    </source>
</evidence>
<proteinExistence type="predicted"/>
<protein>
    <submittedName>
        <fullName evidence="1">Uncharacterized protein</fullName>
    </submittedName>
</protein>
<dbReference type="EMBL" id="JBDODL010000038">
    <property type="protein sequence ID" value="MES1918291.1"/>
    <property type="molecule type" value="Genomic_DNA"/>
</dbReference>
<dbReference type="Proteomes" id="UP001439008">
    <property type="component" value="Unassembled WGS sequence"/>
</dbReference>
<organism evidence="1 2">
    <name type="scientific">Bonamia ostreae</name>
    <dbReference type="NCBI Taxonomy" id="126728"/>
    <lineage>
        <taxon>Eukaryota</taxon>
        <taxon>Sar</taxon>
        <taxon>Rhizaria</taxon>
        <taxon>Endomyxa</taxon>
        <taxon>Ascetosporea</taxon>
        <taxon>Haplosporida</taxon>
        <taxon>Bonamia</taxon>
    </lineage>
</organism>
<gene>
    <name evidence="1" type="ORF">MHBO_000278</name>
</gene>